<dbReference type="PRINTS" id="PR00455">
    <property type="entry name" value="HTHTETR"/>
</dbReference>
<accession>A0A7W7QGX8</accession>
<evidence type="ECO:0000256" key="5">
    <source>
        <dbReference type="SAM" id="MobiDB-lite"/>
    </source>
</evidence>
<feature type="DNA-binding region" description="H-T-H motif" evidence="4">
    <location>
        <begin position="36"/>
        <end position="55"/>
    </location>
</feature>
<dbReference type="GO" id="GO:0003700">
    <property type="term" value="F:DNA-binding transcription factor activity"/>
    <property type="evidence" value="ECO:0007669"/>
    <property type="project" value="TreeGrafter"/>
</dbReference>
<dbReference type="PANTHER" id="PTHR30055:SF234">
    <property type="entry name" value="HTH-TYPE TRANSCRIPTIONAL REGULATOR BETI"/>
    <property type="match status" value="1"/>
</dbReference>
<name>A0A7W7QGX8_9ACTN</name>
<evidence type="ECO:0000256" key="1">
    <source>
        <dbReference type="ARBA" id="ARBA00023015"/>
    </source>
</evidence>
<reference evidence="7 8" key="1">
    <citation type="submission" date="2020-08" db="EMBL/GenBank/DDBJ databases">
        <title>Genomic Encyclopedia of Type Strains, Phase III (KMG-III): the genomes of soil and plant-associated and newly described type strains.</title>
        <authorList>
            <person name="Whitman W."/>
        </authorList>
    </citation>
    <scope>NUCLEOTIDE SEQUENCE [LARGE SCALE GENOMIC DNA]</scope>
    <source>
        <strain evidence="7 8">CECT 8840</strain>
    </source>
</reference>
<organism evidence="7 8">
    <name type="scientific">Streptosporangium saharense</name>
    <dbReference type="NCBI Taxonomy" id="1706840"/>
    <lineage>
        <taxon>Bacteria</taxon>
        <taxon>Bacillati</taxon>
        <taxon>Actinomycetota</taxon>
        <taxon>Actinomycetes</taxon>
        <taxon>Streptosporangiales</taxon>
        <taxon>Streptosporangiaceae</taxon>
        <taxon>Streptosporangium</taxon>
    </lineage>
</organism>
<comment type="caution">
    <text evidence="7">The sequence shown here is derived from an EMBL/GenBank/DDBJ whole genome shotgun (WGS) entry which is preliminary data.</text>
</comment>
<feature type="domain" description="HTH tetR-type" evidence="6">
    <location>
        <begin position="14"/>
        <end position="73"/>
    </location>
</feature>
<dbReference type="RefSeq" id="WP_184712153.1">
    <property type="nucleotide sequence ID" value="NZ_JACHJP010000001.1"/>
</dbReference>
<sequence>MSTPARPALRADAERNRERVTAAARLMFAEHGLGVPLEDVARQAGVGVATLYRRFPTREDLVAAAYEDGMTAYADAVAAALDDPDSWRGFCDLLERLCAMQAADRGLAEALTTAFPGARALEAQRDRAYHGLVELVSRAKVAGRLRRDFVPEDVTVLLAAAAGVASAPPAWRRLLAYLLQAFAVPGTTPETAPLPEPPARGALLRGMTR</sequence>
<dbReference type="EMBL" id="JACHJP010000001">
    <property type="protein sequence ID" value="MBB4913368.1"/>
    <property type="molecule type" value="Genomic_DNA"/>
</dbReference>
<dbReference type="SUPFAM" id="SSF46689">
    <property type="entry name" value="Homeodomain-like"/>
    <property type="match status" value="1"/>
</dbReference>
<dbReference type="SUPFAM" id="SSF48498">
    <property type="entry name" value="Tetracyclin repressor-like, C-terminal domain"/>
    <property type="match status" value="1"/>
</dbReference>
<protein>
    <submittedName>
        <fullName evidence="7">AcrR family transcriptional regulator</fullName>
    </submittedName>
</protein>
<dbReference type="InterPro" id="IPR009057">
    <property type="entry name" value="Homeodomain-like_sf"/>
</dbReference>
<dbReference type="InterPro" id="IPR049445">
    <property type="entry name" value="TetR_SbtR-like_C"/>
</dbReference>
<proteinExistence type="predicted"/>
<evidence type="ECO:0000313" key="8">
    <source>
        <dbReference type="Proteomes" id="UP000552644"/>
    </source>
</evidence>
<dbReference type="Gene3D" id="1.10.357.10">
    <property type="entry name" value="Tetracycline Repressor, domain 2"/>
    <property type="match status" value="1"/>
</dbReference>
<dbReference type="InterPro" id="IPR001647">
    <property type="entry name" value="HTH_TetR"/>
</dbReference>
<feature type="region of interest" description="Disordered" evidence="5">
    <location>
        <begin position="188"/>
        <end position="209"/>
    </location>
</feature>
<evidence type="ECO:0000259" key="6">
    <source>
        <dbReference type="PROSITE" id="PS50977"/>
    </source>
</evidence>
<dbReference type="Proteomes" id="UP000552644">
    <property type="component" value="Unassembled WGS sequence"/>
</dbReference>
<keyword evidence="2 4" id="KW-0238">DNA-binding</keyword>
<evidence type="ECO:0000256" key="3">
    <source>
        <dbReference type="ARBA" id="ARBA00023163"/>
    </source>
</evidence>
<dbReference type="GO" id="GO:0000976">
    <property type="term" value="F:transcription cis-regulatory region binding"/>
    <property type="evidence" value="ECO:0007669"/>
    <property type="project" value="TreeGrafter"/>
</dbReference>
<evidence type="ECO:0000256" key="4">
    <source>
        <dbReference type="PROSITE-ProRule" id="PRU00335"/>
    </source>
</evidence>
<dbReference type="Pfam" id="PF00440">
    <property type="entry name" value="TetR_N"/>
    <property type="match status" value="1"/>
</dbReference>
<evidence type="ECO:0000256" key="2">
    <source>
        <dbReference type="ARBA" id="ARBA00023125"/>
    </source>
</evidence>
<keyword evidence="3" id="KW-0804">Transcription</keyword>
<dbReference type="Pfam" id="PF21597">
    <property type="entry name" value="TetR_C_43"/>
    <property type="match status" value="1"/>
</dbReference>
<dbReference type="InterPro" id="IPR036271">
    <property type="entry name" value="Tet_transcr_reg_TetR-rel_C_sf"/>
</dbReference>
<evidence type="ECO:0000313" key="7">
    <source>
        <dbReference type="EMBL" id="MBB4913368.1"/>
    </source>
</evidence>
<dbReference type="InterPro" id="IPR050109">
    <property type="entry name" value="HTH-type_TetR-like_transc_reg"/>
</dbReference>
<gene>
    <name evidence="7" type="ORF">FHS44_000440</name>
</gene>
<keyword evidence="8" id="KW-1185">Reference proteome</keyword>
<dbReference type="PANTHER" id="PTHR30055">
    <property type="entry name" value="HTH-TYPE TRANSCRIPTIONAL REGULATOR RUTR"/>
    <property type="match status" value="1"/>
</dbReference>
<dbReference type="PROSITE" id="PS50977">
    <property type="entry name" value="HTH_TETR_2"/>
    <property type="match status" value="1"/>
</dbReference>
<keyword evidence="1" id="KW-0805">Transcription regulation</keyword>
<dbReference type="AlphaFoldDB" id="A0A7W7QGX8"/>